<name>A0A8J5IZD3_HOMAM</name>
<proteinExistence type="predicted"/>
<dbReference type="Proteomes" id="UP000747542">
    <property type="component" value="Unassembled WGS sequence"/>
</dbReference>
<dbReference type="EMBL" id="JAHLQT010046868">
    <property type="protein sequence ID" value="KAG7153482.1"/>
    <property type="molecule type" value="Genomic_DNA"/>
</dbReference>
<feature type="non-terminal residue" evidence="1">
    <location>
        <position position="1"/>
    </location>
</feature>
<gene>
    <name evidence="1" type="ORF">Hamer_G019543</name>
</gene>
<dbReference type="AlphaFoldDB" id="A0A8J5IZD3"/>
<evidence type="ECO:0000313" key="1">
    <source>
        <dbReference type="EMBL" id="KAG7153482.1"/>
    </source>
</evidence>
<protein>
    <submittedName>
        <fullName evidence="1">Uncharacterized protein</fullName>
    </submittedName>
</protein>
<keyword evidence="2" id="KW-1185">Reference proteome</keyword>
<reference evidence="1" key="1">
    <citation type="journal article" date="2021" name="Sci. Adv.">
        <title>The American lobster genome reveals insights on longevity, neural, and immune adaptations.</title>
        <authorList>
            <person name="Polinski J.M."/>
            <person name="Zimin A.V."/>
            <person name="Clark K.F."/>
            <person name="Kohn A.B."/>
            <person name="Sadowski N."/>
            <person name="Timp W."/>
            <person name="Ptitsyn A."/>
            <person name="Khanna P."/>
            <person name="Romanova D.Y."/>
            <person name="Williams P."/>
            <person name="Greenwood S.J."/>
            <person name="Moroz L.L."/>
            <person name="Walt D.R."/>
            <person name="Bodnar A.G."/>
        </authorList>
    </citation>
    <scope>NUCLEOTIDE SEQUENCE</scope>
    <source>
        <strain evidence="1">GMGI-L3</strain>
    </source>
</reference>
<accession>A0A8J5IZD3</accession>
<comment type="caution">
    <text evidence="1">The sequence shown here is derived from an EMBL/GenBank/DDBJ whole genome shotgun (WGS) entry which is preliminary data.</text>
</comment>
<sequence length="94" mass="10646">QRTKVLTLFLFNPKFSLHLRFFQDTGHIQPSRGIRRFAYIASGKKQDGTRIFLEHIGGIDCSLRHLLHHPDQSHELISLALLEATGGVSLPSAW</sequence>
<evidence type="ECO:0000313" key="2">
    <source>
        <dbReference type="Proteomes" id="UP000747542"/>
    </source>
</evidence>
<organism evidence="1 2">
    <name type="scientific">Homarus americanus</name>
    <name type="common">American lobster</name>
    <dbReference type="NCBI Taxonomy" id="6706"/>
    <lineage>
        <taxon>Eukaryota</taxon>
        <taxon>Metazoa</taxon>
        <taxon>Ecdysozoa</taxon>
        <taxon>Arthropoda</taxon>
        <taxon>Crustacea</taxon>
        <taxon>Multicrustacea</taxon>
        <taxon>Malacostraca</taxon>
        <taxon>Eumalacostraca</taxon>
        <taxon>Eucarida</taxon>
        <taxon>Decapoda</taxon>
        <taxon>Pleocyemata</taxon>
        <taxon>Astacidea</taxon>
        <taxon>Nephropoidea</taxon>
        <taxon>Nephropidae</taxon>
        <taxon>Homarus</taxon>
    </lineage>
</organism>